<dbReference type="PANTHER" id="PTHR43784">
    <property type="entry name" value="GDSL-LIKE LIPASE/ACYLHYDROLASE, PUTATIVE (AFU_ORTHOLOGUE AFUA_2G00820)-RELATED"/>
    <property type="match status" value="1"/>
</dbReference>
<dbReference type="PANTHER" id="PTHR43784:SF2">
    <property type="entry name" value="GDSL-LIKE LIPASE_ACYLHYDROLASE, PUTATIVE (AFU_ORTHOLOGUE AFUA_2G00820)-RELATED"/>
    <property type="match status" value="1"/>
</dbReference>
<dbReference type="Gene3D" id="3.40.50.1110">
    <property type="entry name" value="SGNH hydrolase"/>
    <property type="match status" value="1"/>
</dbReference>
<accession>K9DZF5</accession>
<dbReference type="SUPFAM" id="SSF52266">
    <property type="entry name" value="SGNH hydrolase"/>
    <property type="match status" value="1"/>
</dbReference>
<dbReference type="InterPro" id="IPR036514">
    <property type="entry name" value="SGNH_hydro_sf"/>
</dbReference>
<dbReference type="Pfam" id="PF13472">
    <property type="entry name" value="Lipase_GDSL_2"/>
    <property type="match status" value="1"/>
</dbReference>
<name>K9DZF5_9BURK</name>
<dbReference type="GO" id="GO:0016788">
    <property type="term" value="F:hydrolase activity, acting on ester bonds"/>
    <property type="evidence" value="ECO:0007669"/>
    <property type="project" value="UniProtKB-ARBA"/>
</dbReference>
<dbReference type="Proteomes" id="UP000009874">
    <property type="component" value="Unassembled WGS sequence"/>
</dbReference>
<dbReference type="CDD" id="cd01830">
    <property type="entry name" value="XynE_like"/>
    <property type="match status" value="1"/>
</dbReference>
<evidence type="ECO:0000256" key="2">
    <source>
        <dbReference type="SAM" id="SignalP"/>
    </source>
</evidence>
<dbReference type="eggNOG" id="COG2755">
    <property type="taxonomic scope" value="Bacteria"/>
</dbReference>
<organism evidence="4 5">
    <name type="scientific">Massilia timonae CCUG 45783</name>
    <dbReference type="NCBI Taxonomy" id="883126"/>
    <lineage>
        <taxon>Bacteria</taxon>
        <taxon>Pseudomonadati</taxon>
        <taxon>Pseudomonadota</taxon>
        <taxon>Betaproteobacteria</taxon>
        <taxon>Burkholderiales</taxon>
        <taxon>Oxalobacteraceae</taxon>
        <taxon>Telluria group</taxon>
        <taxon>Massilia</taxon>
    </lineage>
</organism>
<feature type="region of interest" description="Disordered" evidence="1">
    <location>
        <begin position="406"/>
        <end position="434"/>
    </location>
</feature>
<protein>
    <recommendedName>
        <fullName evidence="3">SGNH hydrolase-type esterase domain-containing protein</fullName>
    </recommendedName>
</protein>
<feature type="chain" id="PRO_5003928606" description="SGNH hydrolase-type esterase domain-containing protein" evidence="2">
    <location>
        <begin position="43"/>
        <end position="434"/>
    </location>
</feature>
<evidence type="ECO:0000313" key="5">
    <source>
        <dbReference type="Proteomes" id="UP000009874"/>
    </source>
</evidence>
<dbReference type="PATRIC" id="fig|883126.3.peg.2261"/>
<gene>
    <name evidence="4" type="ORF">HMPREF9710_02232</name>
</gene>
<dbReference type="InterPro" id="IPR013830">
    <property type="entry name" value="SGNH_hydro"/>
</dbReference>
<evidence type="ECO:0000313" key="4">
    <source>
        <dbReference type="EMBL" id="EKU82605.1"/>
    </source>
</evidence>
<sequence>MNRFLSALAAAARRLLPQVYLTPALRRMLLASAMLAAAITLAGQPAAAQSWDTSHWTASWGAAPAGPPADASPHTFTDQTLRLVVQSSVGGNRVRIRLSNELGLTPLRIGAARIGLRAQGSDVAPGTDRALTFGGRAGVTIPAGAPALSDPVELHLPPLAQVAVSLYLPGAVQAPTLHGQARQTSYVSSTGDHTASASLPVQRTITAWPFLTALEVDGMRGAIVVLGDALTDGARSTSDANRRWTDVLARRLQAERDAGARLGVINRGIAGNRLLGDNPANPLAGRNALARFERDVLATSGARQLVLMVGIEDIGNGSAANPVTLDDMVAGYRQLIARARAARIAVIGATLAPFEGAASHSIQYSVEKETLRQAVNAWIRSSGEFDAVFDADRVLRDPARPSRLLPAYDSGDHLHPNDRGYQALGEAMPLPNTR</sequence>
<comment type="caution">
    <text evidence="4">The sequence shown here is derived from an EMBL/GenBank/DDBJ whole genome shotgun (WGS) entry which is preliminary data.</text>
</comment>
<dbReference type="RefSeq" id="WP_005666411.1">
    <property type="nucleotide sequence ID" value="NZ_JH992923.1"/>
</dbReference>
<dbReference type="InterPro" id="IPR053140">
    <property type="entry name" value="GDSL_Rv0518-like"/>
</dbReference>
<reference evidence="4 5" key="1">
    <citation type="submission" date="2012-09" db="EMBL/GenBank/DDBJ databases">
        <title>The Genome Sequence of Massilia timonae CCUG 45783.</title>
        <authorList>
            <consortium name="The Broad Institute Genome Sequencing Platform"/>
            <person name="Earl A."/>
            <person name="Ward D."/>
            <person name="Feldgarden M."/>
            <person name="Gevers D."/>
            <person name="Huys G."/>
            <person name="Walker B."/>
            <person name="Young S.K."/>
            <person name="Zeng Q."/>
            <person name="Gargeya S."/>
            <person name="Fitzgerald M."/>
            <person name="Haas B."/>
            <person name="Abouelleil A."/>
            <person name="Alvarado L."/>
            <person name="Arachchi H.M."/>
            <person name="Berlin A.M."/>
            <person name="Chapman S.B."/>
            <person name="Goldberg J."/>
            <person name="Griggs A."/>
            <person name="Gujja S."/>
            <person name="Hansen M."/>
            <person name="Howarth C."/>
            <person name="Imamovic A."/>
            <person name="Larimer J."/>
            <person name="McCowen C."/>
            <person name="Montmayeur A."/>
            <person name="Murphy C."/>
            <person name="Neiman D."/>
            <person name="Pearson M."/>
            <person name="Priest M."/>
            <person name="Roberts A."/>
            <person name="Saif S."/>
            <person name="Shea T."/>
            <person name="Sisk P."/>
            <person name="Sykes S."/>
            <person name="Wortman J."/>
            <person name="Nusbaum C."/>
            <person name="Birren B."/>
        </authorList>
    </citation>
    <scope>NUCLEOTIDE SEQUENCE [LARGE SCALE GENOMIC DNA]</scope>
    <source>
        <strain evidence="4 5">CCUG 45783</strain>
    </source>
</reference>
<keyword evidence="5" id="KW-1185">Reference proteome</keyword>
<feature type="domain" description="SGNH hydrolase-type esterase" evidence="3">
    <location>
        <begin position="225"/>
        <end position="423"/>
    </location>
</feature>
<proteinExistence type="predicted"/>
<feature type="signal peptide" evidence="2">
    <location>
        <begin position="1"/>
        <end position="42"/>
    </location>
</feature>
<dbReference type="EMBL" id="AGZI01000026">
    <property type="protein sequence ID" value="EKU82605.1"/>
    <property type="molecule type" value="Genomic_DNA"/>
</dbReference>
<dbReference type="AlphaFoldDB" id="K9DZF5"/>
<dbReference type="STRING" id="47229.LO55_2954"/>
<dbReference type="HOGENOM" id="CLU_029872_1_0_4"/>
<evidence type="ECO:0000256" key="1">
    <source>
        <dbReference type="SAM" id="MobiDB-lite"/>
    </source>
</evidence>
<evidence type="ECO:0000259" key="3">
    <source>
        <dbReference type="Pfam" id="PF13472"/>
    </source>
</evidence>
<keyword evidence="2" id="KW-0732">Signal</keyword>